<keyword evidence="2" id="KW-1185">Reference proteome</keyword>
<dbReference type="Proteomes" id="UP000030750">
    <property type="component" value="Unassembled WGS sequence"/>
</dbReference>
<dbReference type="VEuPathDB" id="ToxoDB:EBH_0035810"/>
<accession>U6LN84</accession>
<dbReference type="AlphaFoldDB" id="U6LN84"/>
<gene>
    <name evidence="1" type="ORF">EBH_0035810</name>
</gene>
<organism evidence="1 2">
    <name type="scientific">Eimeria brunetti</name>
    <dbReference type="NCBI Taxonomy" id="51314"/>
    <lineage>
        <taxon>Eukaryota</taxon>
        <taxon>Sar</taxon>
        <taxon>Alveolata</taxon>
        <taxon>Apicomplexa</taxon>
        <taxon>Conoidasida</taxon>
        <taxon>Coccidia</taxon>
        <taxon>Eucoccidiorida</taxon>
        <taxon>Eimeriorina</taxon>
        <taxon>Eimeriidae</taxon>
        <taxon>Eimeria</taxon>
    </lineage>
</organism>
<reference evidence="1" key="2">
    <citation type="submission" date="2013-10" db="EMBL/GenBank/DDBJ databases">
        <authorList>
            <person name="Aslett M."/>
        </authorList>
    </citation>
    <scope>NUCLEOTIDE SEQUENCE [LARGE SCALE GENOMIC DNA]</scope>
    <source>
        <strain evidence="1">Houghton</strain>
    </source>
</reference>
<sequence>MLWDASLVFCAIERLSRAVKKSVCIPPDGTADRWKERRRDGTSGPIRYGMRRCGVNVARQRTCAGQRDAIQLIEAFVRICTSSGFICGERSRRECVFVGKCQRAAVVRVRMWRYLVWEEVLEVLMLVKDWAVVLYCASCSEWSMCRAFILMVYRDMRVWLKRTRSSFDMKRVVVVVRVSVRSVRGRLFSMSTNYVYANGYRRQEQRAVSISGWNRSSRRQCVFVGSCLGDAVVWRLERRAVAISEWNSTAFRGASGRAGGTSSRDDWLV</sequence>
<dbReference type="EMBL" id="HG712382">
    <property type="protein sequence ID" value="CDJ50733.1"/>
    <property type="molecule type" value="Genomic_DNA"/>
</dbReference>
<name>U6LN84_9EIME</name>
<evidence type="ECO:0000313" key="2">
    <source>
        <dbReference type="Proteomes" id="UP000030750"/>
    </source>
</evidence>
<reference evidence="1" key="1">
    <citation type="submission" date="2013-10" db="EMBL/GenBank/DDBJ databases">
        <title>Genomic analysis of the causative agents of coccidiosis in chickens.</title>
        <authorList>
            <person name="Reid A.J."/>
            <person name="Blake D."/>
            <person name="Billington K."/>
            <person name="Browne H."/>
            <person name="Dunn M."/>
            <person name="Hung S."/>
            <person name="Kawahara F."/>
            <person name="Miranda-Saavedra D."/>
            <person name="Mourier T."/>
            <person name="Nagra H."/>
            <person name="Otto T.D."/>
            <person name="Rawlings N."/>
            <person name="Sanchez A."/>
            <person name="Sanders M."/>
            <person name="Subramaniam C."/>
            <person name="Tay Y."/>
            <person name="Dear P."/>
            <person name="Doerig C."/>
            <person name="Gruber A."/>
            <person name="Parkinson J."/>
            <person name="Shirley M."/>
            <person name="Wan K.L."/>
            <person name="Berriman M."/>
            <person name="Tomley F."/>
            <person name="Pain A."/>
        </authorList>
    </citation>
    <scope>NUCLEOTIDE SEQUENCE [LARGE SCALE GENOMIC DNA]</scope>
    <source>
        <strain evidence="1">Houghton</strain>
    </source>
</reference>
<evidence type="ECO:0000313" key="1">
    <source>
        <dbReference type="EMBL" id="CDJ50733.1"/>
    </source>
</evidence>
<protein>
    <submittedName>
        <fullName evidence="1">Uncharacterized protein</fullName>
    </submittedName>
</protein>
<proteinExistence type="predicted"/>